<name>A0A0A9G1X9_ARUDO</name>
<proteinExistence type="predicted"/>
<reference evidence="1" key="1">
    <citation type="submission" date="2014-09" db="EMBL/GenBank/DDBJ databases">
        <authorList>
            <person name="Magalhaes I.L.F."/>
            <person name="Oliveira U."/>
            <person name="Santos F.R."/>
            <person name="Vidigal T.H.D.A."/>
            <person name="Brescovit A.D."/>
            <person name="Santos A.J."/>
        </authorList>
    </citation>
    <scope>NUCLEOTIDE SEQUENCE</scope>
    <source>
        <tissue evidence="1">Shoot tissue taken approximately 20 cm above the soil surface</tissue>
    </source>
</reference>
<evidence type="ECO:0000313" key="1">
    <source>
        <dbReference type="EMBL" id="JAE18527.1"/>
    </source>
</evidence>
<dbReference type="EMBL" id="GBRH01179369">
    <property type="protein sequence ID" value="JAE18527.1"/>
    <property type="molecule type" value="Transcribed_RNA"/>
</dbReference>
<sequence>MYYLMSCSDWLEKQRMRVFLETEPFSFLVLWKFSFG</sequence>
<reference evidence="1" key="2">
    <citation type="journal article" date="2015" name="Data Brief">
        <title>Shoot transcriptome of the giant reed, Arundo donax.</title>
        <authorList>
            <person name="Barrero R.A."/>
            <person name="Guerrero F.D."/>
            <person name="Moolhuijzen P."/>
            <person name="Goolsby J.A."/>
            <person name="Tidwell J."/>
            <person name="Bellgard S.E."/>
            <person name="Bellgard M.I."/>
        </authorList>
    </citation>
    <scope>NUCLEOTIDE SEQUENCE</scope>
    <source>
        <tissue evidence="1">Shoot tissue taken approximately 20 cm above the soil surface</tissue>
    </source>
</reference>
<protein>
    <submittedName>
        <fullName evidence="1">Uncharacterized protein</fullName>
    </submittedName>
</protein>
<organism evidence="1">
    <name type="scientific">Arundo donax</name>
    <name type="common">Giant reed</name>
    <name type="synonym">Donax arundinaceus</name>
    <dbReference type="NCBI Taxonomy" id="35708"/>
    <lineage>
        <taxon>Eukaryota</taxon>
        <taxon>Viridiplantae</taxon>
        <taxon>Streptophyta</taxon>
        <taxon>Embryophyta</taxon>
        <taxon>Tracheophyta</taxon>
        <taxon>Spermatophyta</taxon>
        <taxon>Magnoliopsida</taxon>
        <taxon>Liliopsida</taxon>
        <taxon>Poales</taxon>
        <taxon>Poaceae</taxon>
        <taxon>PACMAD clade</taxon>
        <taxon>Arundinoideae</taxon>
        <taxon>Arundineae</taxon>
        <taxon>Arundo</taxon>
    </lineage>
</organism>
<accession>A0A0A9G1X9</accession>
<dbReference type="AlphaFoldDB" id="A0A0A9G1X9"/>